<keyword evidence="3" id="KW-1185">Reference proteome</keyword>
<comment type="caution">
    <text evidence="2">The sequence shown here is derived from an EMBL/GenBank/DDBJ whole genome shotgun (WGS) entry which is preliminary data.</text>
</comment>
<organism evidence="2 3">
    <name type="scientific">Streptomyces bangladeshensis</name>
    <dbReference type="NCBI Taxonomy" id="295352"/>
    <lineage>
        <taxon>Bacteria</taxon>
        <taxon>Bacillati</taxon>
        <taxon>Actinomycetota</taxon>
        <taxon>Actinomycetes</taxon>
        <taxon>Kitasatosporales</taxon>
        <taxon>Streptomycetaceae</taxon>
        <taxon>Streptomyces</taxon>
    </lineage>
</organism>
<evidence type="ECO:0000313" key="2">
    <source>
        <dbReference type="EMBL" id="GAA2199933.1"/>
    </source>
</evidence>
<name>A0ABP5NK84_9ACTN</name>
<sequence>MSLRVCLDCTTAFAVGVQRCPHCGSERHAEQGSAAALGIQASVPVEVEDSMPKITRHGGASVAGEAAEVEGGEDVSAGVSTSTSSETPSKKPEPSEKPGRSPARTTGSRSGRARTAKGSSARTTDGGPAAGTSATDSAD</sequence>
<dbReference type="EMBL" id="BAAAOQ010000016">
    <property type="protein sequence ID" value="GAA2199933.1"/>
    <property type="molecule type" value="Genomic_DNA"/>
</dbReference>
<accession>A0ABP5NK84</accession>
<feature type="region of interest" description="Disordered" evidence="1">
    <location>
        <begin position="48"/>
        <end position="139"/>
    </location>
</feature>
<proteinExistence type="predicted"/>
<protein>
    <submittedName>
        <fullName evidence="2">Uncharacterized protein</fullName>
    </submittedName>
</protein>
<gene>
    <name evidence="2" type="ORF">GCM10009787_48860</name>
</gene>
<feature type="compositionally biased region" description="Low complexity" evidence="1">
    <location>
        <begin position="74"/>
        <end position="87"/>
    </location>
</feature>
<feature type="compositionally biased region" description="Basic and acidic residues" evidence="1">
    <location>
        <begin position="88"/>
        <end position="99"/>
    </location>
</feature>
<evidence type="ECO:0000313" key="3">
    <source>
        <dbReference type="Proteomes" id="UP001501391"/>
    </source>
</evidence>
<evidence type="ECO:0000256" key="1">
    <source>
        <dbReference type="SAM" id="MobiDB-lite"/>
    </source>
</evidence>
<dbReference type="Proteomes" id="UP001501391">
    <property type="component" value="Unassembled WGS sequence"/>
</dbReference>
<reference evidence="3" key="1">
    <citation type="journal article" date="2019" name="Int. J. Syst. Evol. Microbiol.">
        <title>The Global Catalogue of Microorganisms (GCM) 10K type strain sequencing project: providing services to taxonomists for standard genome sequencing and annotation.</title>
        <authorList>
            <consortium name="The Broad Institute Genomics Platform"/>
            <consortium name="The Broad Institute Genome Sequencing Center for Infectious Disease"/>
            <person name="Wu L."/>
            <person name="Ma J."/>
        </authorList>
    </citation>
    <scope>NUCLEOTIDE SEQUENCE [LARGE SCALE GENOMIC DNA]</scope>
    <source>
        <strain evidence="3">JCM 14924</strain>
    </source>
</reference>